<dbReference type="InterPro" id="IPR006977">
    <property type="entry name" value="Yip1_dom"/>
</dbReference>
<proteinExistence type="predicted"/>
<feature type="transmembrane region" description="Helical" evidence="5">
    <location>
        <begin position="143"/>
        <end position="163"/>
    </location>
</feature>
<evidence type="ECO:0000313" key="7">
    <source>
        <dbReference type="EMBL" id="MBW7460904.1"/>
    </source>
</evidence>
<evidence type="ECO:0000256" key="3">
    <source>
        <dbReference type="ARBA" id="ARBA00022989"/>
    </source>
</evidence>
<feature type="domain" description="Yip1" evidence="6">
    <location>
        <begin position="23"/>
        <end position="190"/>
    </location>
</feature>
<gene>
    <name evidence="7" type="ORF">K0U00_43270</name>
</gene>
<feature type="transmembrane region" description="Helical" evidence="5">
    <location>
        <begin position="111"/>
        <end position="131"/>
    </location>
</feature>
<dbReference type="EMBL" id="JAHZIK010002544">
    <property type="protein sequence ID" value="MBW7460904.1"/>
    <property type="molecule type" value="Genomic_DNA"/>
</dbReference>
<evidence type="ECO:0000256" key="5">
    <source>
        <dbReference type="SAM" id="Phobius"/>
    </source>
</evidence>
<keyword evidence="2 5" id="KW-0812">Transmembrane</keyword>
<evidence type="ECO:0000313" key="8">
    <source>
        <dbReference type="Proteomes" id="UP001519887"/>
    </source>
</evidence>
<keyword evidence="8" id="KW-1185">Reference proteome</keyword>
<feature type="transmembrane region" description="Helical" evidence="5">
    <location>
        <begin position="80"/>
        <end position="99"/>
    </location>
</feature>
<name>A0ABS7CJ60_9BACL</name>
<sequence>GAWYAKMPLRGSYFRQLKHVGTLVKHPIDGYHAIRYQDGAGLASSLTLLALAFAALGLIRSQTSFVFNPEIYEGVKLGPVLVQFIAIWIGWVIAHYLVSSLMRGEGRLRDVFYGSSYALIPIIAIGIPLTVISHGFTLSEASIFKFLELAMYLWTFLQFFWMVQGIQNYSVGEAILNIIFSLLALAIIATLIFIFFSLSGELINFIYSIYQEVIIR</sequence>
<evidence type="ECO:0000259" key="6">
    <source>
        <dbReference type="Pfam" id="PF04893"/>
    </source>
</evidence>
<dbReference type="Proteomes" id="UP001519887">
    <property type="component" value="Unassembled WGS sequence"/>
</dbReference>
<dbReference type="Pfam" id="PF04893">
    <property type="entry name" value="Yip1"/>
    <property type="match status" value="1"/>
</dbReference>
<feature type="non-terminal residue" evidence="7">
    <location>
        <position position="1"/>
    </location>
</feature>
<comment type="subcellular location">
    <subcellularLocation>
        <location evidence="1">Membrane</location>
        <topology evidence="1">Multi-pass membrane protein</topology>
    </subcellularLocation>
</comment>
<evidence type="ECO:0000256" key="2">
    <source>
        <dbReference type="ARBA" id="ARBA00022692"/>
    </source>
</evidence>
<organism evidence="7 8">
    <name type="scientific">Paenibacillus sepulcri</name>
    <dbReference type="NCBI Taxonomy" id="359917"/>
    <lineage>
        <taxon>Bacteria</taxon>
        <taxon>Bacillati</taxon>
        <taxon>Bacillota</taxon>
        <taxon>Bacilli</taxon>
        <taxon>Bacillales</taxon>
        <taxon>Paenibacillaceae</taxon>
        <taxon>Paenibacillus</taxon>
    </lineage>
</organism>
<reference evidence="7 8" key="1">
    <citation type="submission" date="2021-07" db="EMBL/GenBank/DDBJ databases">
        <title>Paenibacillus radiodurans sp. nov., isolated from the southeastern edge of Tengger Desert.</title>
        <authorList>
            <person name="Zhang G."/>
        </authorList>
    </citation>
    <scope>NUCLEOTIDE SEQUENCE [LARGE SCALE GENOMIC DNA]</scope>
    <source>
        <strain evidence="7 8">CCM 7311</strain>
    </source>
</reference>
<feature type="transmembrane region" description="Helical" evidence="5">
    <location>
        <begin position="40"/>
        <end position="60"/>
    </location>
</feature>
<evidence type="ECO:0000256" key="4">
    <source>
        <dbReference type="ARBA" id="ARBA00023136"/>
    </source>
</evidence>
<protein>
    <submittedName>
        <fullName evidence="7">Nuclease PIN</fullName>
    </submittedName>
</protein>
<feature type="transmembrane region" description="Helical" evidence="5">
    <location>
        <begin position="175"/>
        <end position="198"/>
    </location>
</feature>
<accession>A0ABS7CJ60</accession>
<keyword evidence="3 5" id="KW-1133">Transmembrane helix</keyword>
<keyword evidence="4 5" id="KW-0472">Membrane</keyword>
<comment type="caution">
    <text evidence="7">The sequence shown here is derived from an EMBL/GenBank/DDBJ whole genome shotgun (WGS) entry which is preliminary data.</text>
</comment>
<evidence type="ECO:0000256" key="1">
    <source>
        <dbReference type="ARBA" id="ARBA00004141"/>
    </source>
</evidence>